<reference evidence="3" key="1">
    <citation type="submission" date="2022-01" db="EMBL/GenBank/DDBJ databases">
        <title>Collection of gut derived symbiotic bacterial strains cultured from healthy donors.</title>
        <authorList>
            <person name="Lin H."/>
            <person name="Kohout C."/>
            <person name="Waligurski E."/>
            <person name="Pamer E.G."/>
        </authorList>
    </citation>
    <scope>NUCLEOTIDE SEQUENCE</scope>
    <source>
        <strain evidence="3">DFI.6.72</strain>
    </source>
</reference>
<dbReference type="Pfam" id="PF00534">
    <property type="entry name" value="Glycos_transf_1"/>
    <property type="match status" value="1"/>
</dbReference>
<evidence type="ECO:0000313" key="4">
    <source>
        <dbReference type="EMBL" id="MDB0854109.1"/>
    </source>
</evidence>
<dbReference type="PANTHER" id="PTHR12526">
    <property type="entry name" value="GLYCOSYLTRANSFERASE"/>
    <property type="match status" value="1"/>
</dbReference>
<dbReference type="CDD" id="cd03811">
    <property type="entry name" value="GT4_GT28_WabH-like"/>
    <property type="match status" value="1"/>
</dbReference>
<name>A0AAP3K2S6_PHOVU</name>
<proteinExistence type="predicted"/>
<organism evidence="4 5">
    <name type="scientific">Phocaeicola vulgatus</name>
    <name type="common">Bacteroides vulgatus</name>
    <dbReference type="NCBI Taxonomy" id="821"/>
    <lineage>
        <taxon>Bacteria</taxon>
        <taxon>Pseudomonadati</taxon>
        <taxon>Bacteroidota</taxon>
        <taxon>Bacteroidia</taxon>
        <taxon>Bacteroidales</taxon>
        <taxon>Bacteroidaceae</taxon>
        <taxon>Phocaeicola</taxon>
    </lineage>
</organism>
<comment type="caution">
    <text evidence="4">The sequence shown here is derived from an EMBL/GenBank/DDBJ whole genome shotgun (WGS) entry which is preliminary data.</text>
</comment>
<dbReference type="Pfam" id="PF13439">
    <property type="entry name" value="Glyco_transf_4"/>
    <property type="match status" value="1"/>
</dbReference>
<dbReference type="Proteomes" id="UP001200843">
    <property type="component" value="Unassembled WGS sequence"/>
</dbReference>
<dbReference type="EMBL" id="JAKNGO010000027">
    <property type="protein sequence ID" value="MCG4689371.1"/>
    <property type="molecule type" value="Genomic_DNA"/>
</dbReference>
<evidence type="ECO:0000313" key="3">
    <source>
        <dbReference type="EMBL" id="MCG4689371.1"/>
    </source>
</evidence>
<gene>
    <name evidence="3" type="ORF">L0N01_12210</name>
    <name evidence="4" type="ORF">PL594_21710</name>
</gene>
<dbReference type="GO" id="GO:0016757">
    <property type="term" value="F:glycosyltransferase activity"/>
    <property type="evidence" value="ECO:0007669"/>
    <property type="project" value="InterPro"/>
</dbReference>
<dbReference type="EMBL" id="JAQKEI010000050">
    <property type="protein sequence ID" value="MDB0854109.1"/>
    <property type="molecule type" value="Genomic_DNA"/>
</dbReference>
<dbReference type="SUPFAM" id="SSF53756">
    <property type="entry name" value="UDP-Glycosyltransferase/glycogen phosphorylase"/>
    <property type="match status" value="1"/>
</dbReference>
<dbReference type="InterPro" id="IPR028098">
    <property type="entry name" value="Glyco_trans_4-like_N"/>
</dbReference>
<feature type="domain" description="Glycosyltransferase subfamily 4-like N-terminal" evidence="2">
    <location>
        <begin position="14"/>
        <end position="179"/>
    </location>
</feature>
<feature type="domain" description="Glycosyl transferase family 1" evidence="1">
    <location>
        <begin position="199"/>
        <end position="351"/>
    </location>
</feature>
<dbReference type="InterPro" id="IPR001296">
    <property type="entry name" value="Glyco_trans_1"/>
</dbReference>
<dbReference type="AlphaFoldDB" id="A0AAP3K2S6"/>
<evidence type="ECO:0000259" key="1">
    <source>
        <dbReference type="Pfam" id="PF00534"/>
    </source>
</evidence>
<evidence type="ECO:0000313" key="5">
    <source>
        <dbReference type="Proteomes" id="UP001210999"/>
    </source>
</evidence>
<dbReference type="Proteomes" id="UP001210999">
    <property type="component" value="Unassembled WGS sequence"/>
</dbReference>
<evidence type="ECO:0000259" key="2">
    <source>
        <dbReference type="Pfam" id="PF13439"/>
    </source>
</evidence>
<dbReference type="RefSeq" id="WP_227212442.1">
    <property type="nucleotide sequence ID" value="NZ_BAABYE010000001.1"/>
</dbReference>
<accession>A0AAP3K2S6</accession>
<reference evidence="4" key="2">
    <citation type="submission" date="2023-01" db="EMBL/GenBank/DDBJ databases">
        <title>Human gut microbiome strain richness.</title>
        <authorList>
            <person name="Chen-Liaw A."/>
        </authorList>
    </citation>
    <scope>NUCLEOTIDE SEQUENCE</scope>
    <source>
        <strain evidence="4">H9_m1001271B151109d0_201107</strain>
    </source>
</reference>
<protein>
    <submittedName>
        <fullName evidence="4">Glycosyltransferase</fullName>
    </submittedName>
</protein>
<dbReference type="PANTHER" id="PTHR12526:SF630">
    <property type="entry name" value="GLYCOSYLTRANSFERASE"/>
    <property type="match status" value="1"/>
</dbReference>
<sequence>MMKYILVIDHIATGGAERILIDYYHYLKQNGHVPYVFVLSGYSGQSKWTENVDVFYGSCNDENNLIKKTLQQFNLFFRLKKIVADIKPDVIFSFLEKSNLLTILVPTSAVKVVSVHNVLSLQYTKIKLGIVQKLTYCMIRWMYNKCNNVVAVSKQVKDDLIVSFGVRSENINVINNYVNSKDIKIKSQCGIDDFVFCPDKKYIMNIGRFSEQKAQWKLLKAFSLYLNKGGWNVYLVLMGEGEYMEELKQLAKDLGVYSRTIFLPFNLNPYKYMAHADLFVLSSIFEGFPIVLAEVSSLRIPFVGTRKAIPEEMFDNRLFWEECIVDNLILEKDFTTIIHDDEKHLAKLIERGIDDDDFRKKILNHTKIWEENNDKSMQFLFYDAMCRKVSTKI</sequence>
<dbReference type="Gene3D" id="3.40.50.2000">
    <property type="entry name" value="Glycogen Phosphorylase B"/>
    <property type="match status" value="2"/>
</dbReference>